<evidence type="ECO:0000256" key="6">
    <source>
        <dbReference type="ARBA" id="ARBA00039101"/>
    </source>
</evidence>
<dbReference type="PANTHER" id="PTHR11530">
    <property type="entry name" value="D-AMINO ACID OXIDASE"/>
    <property type="match status" value="1"/>
</dbReference>
<keyword evidence="5 10" id="KW-0560">Oxidoreductase</keyword>
<evidence type="ECO:0000256" key="8">
    <source>
        <dbReference type="ARBA" id="ARBA00049547"/>
    </source>
</evidence>
<accession>A0A7X0IDW8</accession>
<comment type="cofactor">
    <cofactor evidence="1">
        <name>FAD</name>
        <dbReference type="ChEBI" id="CHEBI:57692"/>
    </cofactor>
</comment>
<dbReference type="PANTHER" id="PTHR11530:SF11">
    <property type="entry name" value="D-ASPARTATE OXIDASE"/>
    <property type="match status" value="1"/>
</dbReference>
<evidence type="ECO:0000256" key="7">
    <source>
        <dbReference type="ARBA" id="ARBA00039751"/>
    </source>
</evidence>
<evidence type="ECO:0000256" key="3">
    <source>
        <dbReference type="ARBA" id="ARBA00022630"/>
    </source>
</evidence>
<reference evidence="10 11" key="1">
    <citation type="submission" date="2020-08" db="EMBL/GenBank/DDBJ databases">
        <title>Sequencing the genomes of 1000 actinobacteria strains.</title>
        <authorList>
            <person name="Klenk H.-P."/>
        </authorList>
    </citation>
    <scope>NUCLEOTIDE SEQUENCE [LARGE SCALE GENOMIC DNA]</scope>
    <source>
        <strain evidence="10 11">DSM 44936</strain>
    </source>
</reference>
<feature type="domain" description="FAD dependent oxidoreductase" evidence="9">
    <location>
        <begin position="5"/>
        <end position="317"/>
    </location>
</feature>
<protein>
    <recommendedName>
        <fullName evidence="7">D-amino-acid oxidase</fullName>
        <ecNumber evidence="6">1.4.3.3</ecNumber>
    </recommendedName>
</protein>
<dbReference type="InterPro" id="IPR006076">
    <property type="entry name" value="FAD-dep_OxRdtase"/>
</dbReference>
<evidence type="ECO:0000256" key="1">
    <source>
        <dbReference type="ARBA" id="ARBA00001974"/>
    </source>
</evidence>
<evidence type="ECO:0000256" key="2">
    <source>
        <dbReference type="ARBA" id="ARBA00006730"/>
    </source>
</evidence>
<dbReference type="GO" id="GO:0071949">
    <property type="term" value="F:FAD binding"/>
    <property type="evidence" value="ECO:0007669"/>
    <property type="project" value="InterPro"/>
</dbReference>
<organism evidence="10 11">
    <name type="scientific">Sphaerisporangium rubeum</name>
    <dbReference type="NCBI Taxonomy" id="321317"/>
    <lineage>
        <taxon>Bacteria</taxon>
        <taxon>Bacillati</taxon>
        <taxon>Actinomycetota</taxon>
        <taxon>Actinomycetes</taxon>
        <taxon>Streptosporangiales</taxon>
        <taxon>Streptosporangiaceae</taxon>
        <taxon>Sphaerisporangium</taxon>
    </lineage>
</organism>
<comment type="similarity">
    <text evidence="2">Belongs to the DAMOX/DASOX family.</text>
</comment>
<dbReference type="EMBL" id="JACHIU010000001">
    <property type="protein sequence ID" value="MBB6473215.1"/>
    <property type="molecule type" value="Genomic_DNA"/>
</dbReference>
<evidence type="ECO:0000256" key="4">
    <source>
        <dbReference type="ARBA" id="ARBA00022827"/>
    </source>
</evidence>
<dbReference type="SUPFAM" id="SSF51971">
    <property type="entry name" value="Nucleotide-binding domain"/>
    <property type="match status" value="1"/>
</dbReference>
<dbReference type="AlphaFoldDB" id="A0A7X0IDW8"/>
<name>A0A7X0IDW8_9ACTN</name>
<keyword evidence="4" id="KW-0274">FAD</keyword>
<evidence type="ECO:0000259" key="9">
    <source>
        <dbReference type="Pfam" id="PF01266"/>
    </source>
</evidence>
<dbReference type="SUPFAM" id="SSF54373">
    <property type="entry name" value="FAD-linked reductases, C-terminal domain"/>
    <property type="match status" value="1"/>
</dbReference>
<gene>
    <name evidence="10" type="ORF">BJ992_002646</name>
</gene>
<evidence type="ECO:0000313" key="11">
    <source>
        <dbReference type="Proteomes" id="UP000555564"/>
    </source>
</evidence>
<dbReference type="Gene3D" id="3.30.9.10">
    <property type="entry name" value="D-Amino Acid Oxidase, subunit A, domain 2"/>
    <property type="match status" value="1"/>
</dbReference>
<keyword evidence="11" id="KW-1185">Reference proteome</keyword>
<dbReference type="Proteomes" id="UP000555564">
    <property type="component" value="Unassembled WGS sequence"/>
</dbReference>
<dbReference type="RefSeq" id="WP_343072639.1">
    <property type="nucleotide sequence ID" value="NZ_BAAALO010000005.1"/>
</dbReference>
<evidence type="ECO:0000256" key="5">
    <source>
        <dbReference type="ARBA" id="ARBA00023002"/>
    </source>
</evidence>
<evidence type="ECO:0000313" key="10">
    <source>
        <dbReference type="EMBL" id="MBB6473215.1"/>
    </source>
</evidence>
<dbReference type="Pfam" id="PF01266">
    <property type="entry name" value="DAO"/>
    <property type="match status" value="1"/>
</dbReference>
<dbReference type="GO" id="GO:0019478">
    <property type="term" value="P:D-amino acid catabolic process"/>
    <property type="evidence" value="ECO:0007669"/>
    <property type="project" value="TreeGrafter"/>
</dbReference>
<comment type="caution">
    <text evidence="10">The sequence shown here is derived from an EMBL/GenBank/DDBJ whole genome shotgun (WGS) entry which is preliminary data.</text>
</comment>
<proteinExistence type="inferred from homology"/>
<dbReference type="GO" id="GO:0005737">
    <property type="term" value="C:cytoplasm"/>
    <property type="evidence" value="ECO:0007669"/>
    <property type="project" value="TreeGrafter"/>
</dbReference>
<dbReference type="EC" id="1.4.3.3" evidence="6"/>
<sequence>MRRPDVLVIGAGVIGLTTAVCLAERGRRVVVRAAEPPLETTSAVALAVLMGPSLAPPDEADAWPPIETTTRWHREGVAAFAALAERPGTGVSVMAGRWVSHREQDVSWAGGLPGFRPCSPEEHAGFAEAFWLSTPVVDMPRYLGYLTDRLAAAGGELEIGRIESLAEAAALAPVVVDCAGAQAAHLVPDPDVHPVRGQHVVVENPGLDTYFFQFSRAKAMTMFMPHGPRLVLGGTAGRDDWSRTPDPVQTEEIIARCAAVEPRIATARVLSVEVGFRASRAAIRLEEELIGGSRVIHNYGHSGAAVAFSWPCAEAVAGMVPLAARV</sequence>
<dbReference type="GO" id="GO:0003884">
    <property type="term" value="F:D-amino-acid oxidase activity"/>
    <property type="evidence" value="ECO:0007669"/>
    <property type="project" value="UniProtKB-EC"/>
</dbReference>
<comment type="catalytic activity">
    <reaction evidence="8">
        <text>a D-alpha-amino acid + O2 + H2O = a 2-oxocarboxylate + H2O2 + NH4(+)</text>
        <dbReference type="Rhea" id="RHEA:21816"/>
        <dbReference type="ChEBI" id="CHEBI:15377"/>
        <dbReference type="ChEBI" id="CHEBI:15379"/>
        <dbReference type="ChEBI" id="CHEBI:16240"/>
        <dbReference type="ChEBI" id="CHEBI:28938"/>
        <dbReference type="ChEBI" id="CHEBI:35179"/>
        <dbReference type="ChEBI" id="CHEBI:59871"/>
        <dbReference type="EC" id="1.4.3.3"/>
    </reaction>
    <physiologicalReaction direction="left-to-right" evidence="8">
        <dbReference type="Rhea" id="RHEA:21817"/>
    </physiologicalReaction>
</comment>
<dbReference type="Gene3D" id="3.40.50.720">
    <property type="entry name" value="NAD(P)-binding Rossmann-like Domain"/>
    <property type="match status" value="1"/>
</dbReference>
<dbReference type="InterPro" id="IPR023209">
    <property type="entry name" value="DAO"/>
</dbReference>
<keyword evidence="3" id="KW-0285">Flavoprotein</keyword>